<proteinExistence type="predicted"/>
<sequence>MIKDWYNGYLFTNRNDRKEYDIFIAYSVIQAIKTKKIDNYWIKTESDAVFLDYVVKNLKGEEEDIALLMNKGKLKINIDEYRNDVYENKDANLTILIHLGYLAYDSKSESVYIPNKEIKQRIWRSKQIGLNKKYIY</sequence>
<dbReference type="AlphaFoldDB" id="A0A1Y2E258"/>
<name>A0A1Y2E258_9FUNG</name>
<protein>
    <submittedName>
        <fullName evidence="1">Uncharacterized protein</fullName>
    </submittedName>
</protein>
<reference evidence="1 2" key="1">
    <citation type="submission" date="2016-08" db="EMBL/GenBank/DDBJ databases">
        <title>A Parts List for Fungal Cellulosomes Revealed by Comparative Genomics.</title>
        <authorList>
            <consortium name="DOE Joint Genome Institute"/>
            <person name="Haitjema C.H."/>
            <person name="Gilmore S.P."/>
            <person name="Henske J.K."/>
            <person name="Solomon K.V."/>
            <person name="De Groot R."/>
            <person name="Kuo A."/>
            <person name="Mondo S.J."/>
            <person name="Salamov A.A."/>
            <person name="Labutti K."/>
            <person name="Zhao Z."/>
            <person name="Chiniquy J."/>
            <person name="Barry K."/>
            <person name="Brewer H.M."/>
            <person name="Purvine S.O."/>
            <person name="Wright A.T."/>
            <person name="Boxma B."/>
            <person name="Van Alen T."/>
            <person name="Hackstein J.H."/>
            <person name="Baker S.E."/>
            <person name="Grigoriev I.V."/>
            <person name="O'Malley M.A."/>
        </authorList>
    </citation>
    <scope>NUCLEOTIDE SEQUENCE [LARGE SCALE GENOMIC DNA]</scope>
    <source>
        <strain evidence="1 2">G1</strain>
    </source>
</reference>
<comment type="caution">
    <text evidence="1">The sequence shown here is derived from an EMBL/GenBank/DDBJ whole genome shotgun (WGS) entry which is preliminary data.</text>
</comment>
<keyword evidence="2" id="KW-1185">Reference proteome</keyword>
<gene>
    <name evidence="1" type="ORF">LY90DRAFT_504928</name>
</gene>
<dbReference type="OrthoDB" id="10598589at2759"/>
<evidence type="ECO:0000313" key="1">
    <source>
        <dbReference type="EMBL" id="ORY65589.1"/>
    </source>
</evidence>
<evidence type="ECO:0000313" key="2">
    <source>
        <dbReference type="Proteomes" id="UP000193920"/>
    </source>
</evidence>
<dbReference type="Proteomes" id="UP000193920">
    <property type="component" value="Unassembled WGS sequence"/>
</dbReference>
<dbReference type="EMBL" id="MCOG01000052">
    <property type="protein sequence ID" value="ORY65589.1"/>
    <property type="molecule type" value="Genomic_DNA"/>
</dbReference>
<accession>A0A1Y2E258</accession>
<dbReference type="STRING" id="1754190.A0A1Y2E258"/>
<organism evidence="1 2">
    <name type="scientific">Neocallimastix californiae</name>
    <dbReference type="NCBI Taxonomy" id="1754190"/>
    <lineage>
        <taxon>Eukaryota</taxon>
        <taxon>Fungi</taxon>
        <taxon>Fungi incertae sedis</taxon>
        <taxon>Chytridiomycota</taxon>
        <taxon>Chytridiomycota incertae sedis</taxon>
        <taxon>Neocallimastigomycetes</taxon>
        <taxon>Neocallimastigales</taxon>
        <taxon>Neocallimastigaceae</taxon>
        <taxon>Neocallimastix</taxon>
    </lineage>
</organism>